<evidence type="ECO:0000313" key="10">
    <source>
        <dbReference type="Proteomes" id="UP000322214"/>
    </source>
</evidence>
<dbReference type="InterPro" id="IPR000298">
    <property type="entry name" value="Cyt_c_oxidase-like_su3"/>
</dbReference>
<dbReference type="PANTHER" id="PTHR11403:SF10">
    <property type="entry name" value="CYTOCHROME C OXIDASE"/>
    <property type="match status" value="1"/>
</dbReference>
<dbReference type="RefSeq" id="WP_075085676.1">
    <property type="nucleotide sequence ID" value="NZ_CP042912.1"/>
</dbReference>
<dbReference type="Gene3D" id="1.20.120.80">
    <property type="entry name" value="Cytochrome c oxidase, subunit III, four-helix bundle"/>
    <property type="match status" value="1"/>
</dbReference>
<dbReference type="PANTHER" id="PTHR11403">
    <property type="entry name" value="CYTOCHROME C OXIDASE SUBUNIT III"/>
    <property type="match status" value="1"/>
</dbReference>
<sequence length="211" mass="24119">MLKQSIHLLPARQKLYQAKLAFYLFLASLGMFFLGSLITYLIIRDQAFNPIPDAIPNSIATMGPETYTPLKLPISFWLSTVLLVVVSYAMHRACFMVRRERQEEFRFFLIVGGVAASVFVIAQAFGMAHLLGEHFSKSDGSMKVYGMSFTLSFLHALHVFGGLVFLGFVIHNAWQEQYDHERHWTVDNCASYWHFLDVVWAVMLVTFVVAR</sequence>
<dbReference type="SUPFAM" id="SSF81452">
    <property type="entry name" value="Cytochrome c oxidase subunit III-like"/>
    <property type="match status" value="1"/>
</dbReference>
<feature type="transmembrane region" description="Helical" evidence="7">
    <location>
        <begin position="20"/>
        <end position="43"/>
    </location>
</feature>
<dbReference type="STRING" id="980251.GCA_001642875_03648"/>
<evidence type="ECO:0000256" key="5">
    <source>
        <dbReference type="ARBA" id="ARBA00023136"/>
    </source>
</evidence>
<comment type="similarity">
    <text evidence="2 6">Belongs to the cytochrome c oxidase subunit 3 family.</text>
</comment>
<evidence type="ECO:0000313" key="9">
    <source>
        <dbReference type="EMBL" id="QEG20266.1"/>
    </source>
</evidence>
<dbReference type="AlphaFoldDB" id="A0A5B9P6I0"/>
<comment type="subcellular location">
    <subcellularLocation>
        <location evidence="6">Cell membrane</location>
        <topology evidence="6">Multi-pass membrane protein</topology>
    </subcellularLocation>
    <subcellularLocation>
        <location evidence="1">Membrane</location>
        <topology evidence="1">Multi-pass membrane protein</topology>
    </subcellularLocation>
</comment>
<dbReference type="EMBL" id="CP042912">
    <property type="protein sequence ID" value="QEG20266.1"/>
    <property type="molecule type" value="Genomic_DNA"/>
</dbReference>
<keyword evidence="10" id="KW-1185">Reference proteome</keyword>
<proteinExistence type="inferred from homology"/>
<dbReference type="PROSITE" id="PS50253">
    <property type="entry name" value="COX3"/>
    <property type="match status" value="1"/>
</dbReference>
<evidence type="ECO:0000256" key="6">
    <source>
        <dbReference type="RuleBase" id="RU003376"/>
    </source>
</evidence>
<keyword evidence="9" id="KW-0560">Oxidoreductase</keyword>
<dbReference type="InterPro" id="IPR035973">
    <property type="entry name" value="Cyt_c_oxidase_su3-like_sf"/>
</dbReference>
<dbReference type="OrthoDB" id="261701at2"/>
<evidence type="ECO:0000256" key="3">
    <source>
        <dbReference type="ARBA" id="ARBA00022692"/>
    </source>
</evidence>
<keyword evidence="5 7" id="KW-0472">Membrane</keyword>
<evidence type="ECO:0000259" key="8">
    <source>
        <dbReference type="PROSITE" id="PS50253"/>
    </source>
</evidence>
<evidence type="ECO:0000256" key="1">
    <source>
        <dbReference type="ARBA" id="ARBA00004141"/>
    </source>
</evidence>
<dbReference type="GO" id="GO:0004129">
    <property type="term" value="F:cytochrome-c oxidase activity"/>
    <property type="evidence" value="ECO:0007669"/>
    <property type="project" value="InterPro"/>
</dbReference>
<keyword evidence="4 7" id="KW-1133">Transmembrane helix</keyword>
<feature type="transmembrane region" description="Helical" evidence="7">
    <location>
        <begin position="144"/>
        <end position="170"/>
    </location>
</feature>
<dbReference type="Pfam" id="PF00510">
    <property type="entry name" value="COX3"/>
    <property type="match status" value="1"/>
</dbReference>
<dbReference type="GO" id="GO:0005886">
    <property type="term" value="C:plasma membrane"/>
    <property type="evidence" value="ECO:0007669"/>
    <property type="project" value="UniProtKB-SubCell"/>
</dbReference>
<feature type="transmembrane region" description="Helical" evidence="7">
    <location>
        <begin position="74"/>
        <end position="95"/>
    </location>
</feature>
<evidence type="ECO:0000256" key="2">
    <source>
        <dbReference type="ARBA" id="ARBA00010581"/>
    </source>
</evidence>
<dbReference type="KEGG" id="mff:MFFC18_01130"/>
<dbReference type="InterPro" id="IPR024791">
    <property type="entry name" value="Cyt_c/ubiquinol_Oxase_su3"/>
</dbReference>
<feature type="transmembrane region" description="Helical" evidence="7">
    <location>
        <begin position="191"/>
        <end position="210"/>
    </location>
</feature>
<organism evidence="9 10">
    <name type="scientific">Mariniblastus fucicola</name>
    <dbReference type="NCBI Taxonomy" id="980251"/>
    <lineage>
        <taxon>Bacteria</taxon>
        <taxon>Pseudomonadati</taxon>
        <taxon>Planctomycetota</taxon>
        <taxon>Planctomycetia</taxon>
        <taxon>Pirellulales</taxon>
        <taxon>Pirellulaceae</taxon>
        <taxon>Mariniblastus</taxon>
    </lineage>
</organism>
<protein>
    <submittedName>
        <fullName evidence="9">Cytochrome c oxidase subunit 3</fullName>
        <ecNumber evidence="9">1.9.3.1</ecNumber>
    </submittedName>
</protein>
<dbReference type="Proteomes" id="UP000322214">
    <property type="component" value="Chromosome"/>
</dbReference>
<dbReference type="GO" id="GO:0016491">
    <property type="term" value="F:oxidoreductase activity"/>
    <property type="evidence" value="ECO:0007669"/>
    <property type="project" value="UniProtKB-KW"/>
</dbReference>
<reference evidence="9 10" key="1">
    <citation type="submission" date="2019-08" db="EMBL/GenBank/DDBJ databases">
        <title>Deep-cultivation of Planctomycetes and their phenomic and genomic characterization uncovers novel biology.</title>
        <authorList>
            <person name="Wiegand S."/>
            <person name="Jogler M."/>
            <person name="Boedeker C."/>
            <person name="Pinto D."/>
            <person name="Vollmers J."/>
            <person name="Rivas-Marin E."/>
            <person name="Kohn T."/>
            <person name="Peeters S.H."/>
            <person name="Heuer A."/>
            <person name="Rast P."/>
            <person name="Oberbeckmann S."/>
            <person name="Bunk B."/>
            <person name="Jeske O."/>
            <person name="Meyerdierks A."/>
            <person name="Storesund J.E."/>
            <person name="Kallscheuer N."/>
            <person name="Luecker S."/>
            <person name="Lage O.M."/>
            <person name="Pohl T."/>
            <person name="Merkel B.J."/>
            <person name="Hornburger P."/>
            <person name="Mueller R.-W."/>
            <person name="Bruemmer F."/>
            <person name="Labrenz M."/>
            <person name="Spormann A.M."/>
            <person name="Op den Camp H."/>
            <person name="Overmann J."/>
            <person name="Amann R."/>
            <person name="Jetten M.S.M."/>
            <person name="Mascher T."/>
            <person name="Medema M.H."/>
            <person name="Devos D.P."/>
            <person name="Kaster A.-K."/>
            <person name="Ovreas L."/>
            <person name="Rohde M."/>
            <person name="Galperin M.Y."/>
            <person name="Jogler C."/>
        </authorList>
    </citation>
    <scope>NUCLEOTIDE SEQUENCE [LARGE SCALE GENOMIC DNA]</scope>
    <source>
        <strain evidence="9 10">FC18</strain>
    </source>
</reference>
<dbReference type="EC" id="1.9.3.1" evidence="9"/>
<keyword evidence="3 6" id="KW-0812">Transmembrane</keyword>
<feature type="transmembrane region" description="Helical" evidence="7">
    <location>
        <begin position="107"/>
        <end position="132"/>
    </location>
</feature>
<dbReference type="GO" id="GO:0019646">
    <property type="term" value="P:aerobic electron transport chain"/>
    <property type="evidence" value="ECO:0007669"/>
    <property type="project" value="InterPro"/>
</dbReference>
<dbReference type="InterPro" id="IPR013833">
    <property type="entry name" value="Cyt_c_oxidase_su3_a-hlx"/>
</dbReference>
<evidence type="ECO:0000256" key="7">
    <source>
        <dbReference type="SAM" id="Phobius"/>
    </source>
</evidence>
<feature type="domain" description="Heme-copper oxidase subunit III family profile" evidence="8">
    <location>
        <begin position="19"/>
        <end position="211"/>
    </location>
</feature>
<accession>A0A5B9P6I0</accession>
<evidence type="ECO:0000256" key="4">
    <source>
        <dbReference type="ARBA" id="ARBA00022989"/>
    </source>
</evidence>
<gene>
    <name evidence="9" type="primary">ctaE</name>
    <name evidence="9" type="ORF">MFFC18_01130</name>
</gene>
<name>A0A5B9P6I0_9BACT</name>